<evidence type="ECO:0000259" key="2">
    <source>
        <dbReference type="PROSITE" id="PS51729"/>
    </source>
</evidence>
<dbReference type="EMBL" id="CP044427">
    <property type="protein sequence ID" value="QFG69693.1"/>
    <property type="molecule type" value="Genomic_DNA"/>
</dbReference>
<dbReference type="InterPro" id="IPR016181">
    <property type="entry name" value="Acyl_CoA_acyltransferase"/>
</dbReference>
<proteinExistence type="predicted"/>
<dbReference type="CDD" id="cd04301">
    <property type="entry name" value="NAT_SF"/>
    <property type="match status" value="1"/>
</dbReference>
<dbReference type="InterPro" id="IPR045057">
    <property type="entry name" value="Gcn5-rel_NAT"/>
</dbReference>
<dbReference type="AlphaFoldDB" id="A0A5J6V989"/>
<dbReference type="SUPFAM" id="SSF55729">
    <property type="entry name" value="Acyl-CoA N-acyltransferases (Nat)"/>
    <property type="match status" value="1"/>
</dbReference>
<dbReference type="PROSITE" id="PS51186">
    <property type="entry name" value="GNAT"/>
    <property type="match status" value="1"/>
</dbReference>
<keyword evidence="4" id="KW-1185">Reference proteome</keyword>
<evidence type="ECO:0000313" key="3">
    <source>
        <dbReference type="EMBL" id="QFG69693.1"/>
    </source>
</evidence>
<dbReference type="Gene3D" id="3.40.630.30">
    <property type="match status" value="1"/>
</dbReference>
<accession>A0A5J6V989</accession>
<feature type="domain" description="N-acetyltransferase" evidence="2">
    <location>
        <begin position="7"/>
        <end position="97"/>
    </location>
</feature>
<gene>
    <name evidence="3" type="ORF">FY030_14165</name>
</gene>
<dbReference type="InterPro" id="IPR031165">
    <property type="entry name" value="GNAT_YJDJ"/>
</dbReference>
<dbReference type="Proteomes" id="UP000326546">
    <property type="component" value="Chromosome"/>
</dbReference>
<sequence>MSEPQIVHHPDHKRWEAMVGEGQDARSVGFLSYEMRGDVMDMQHTVVDPAMRGHGLGGRLVEAGLQHARAEGLRVRPTCPFIPPYMAQHPEHLDLLEGAPKVGESDG</sequence>
<protein>
    <submittedName>
        <fullName evidence="3">N-acetyltransferase</fullName>
    </submittedName>
</protein>
<dbReference type="Pfam" id="PF14542">
    <property type="entry name" value="Acetyltransf_CG"/>
    <property type="match status" value="1"/>
</dbReference>
<feature type="domain" description="N-acetyltransferase" evidence="1">
    <location>
        <begin position="1"/>
        <end position="107"/>
    </location>
</feature>
<dbReference type="PROSITE" id="PS51729">
    <property type="entry name" value="GNAT_YJDJ"/>
    <property type="match status" value="1"/>
</dbReference>
<dbReference type="OrthoDB" id="9811532at2"/>
<dbReference type="PANTHER" id="PTHR31435:SF9">
    <property type="entry name" value="PROTEIN NATD1"/>
    <property type="match status" value="1"/>
</dbReference>
<reference evidence="3 4" key="1">
    <citation type="submission" date="2019-09" db="EMBL/GenBank/DDBJ databases">
        <title>Serinicoccus pratensis sp. nov., isolated from meadow soil.</title>
        <authorList>
            <person name="Zhang W."/>
        </authorList>
    </citation>
    <scope>NUCLEOTIDE SEQUENCE [LARGE SCALE GENOMIC DNA]</scope>
    <source>
        <strain evidence="3 4">W204</strain>
    </source>
</reference>
<organism evidence="3 4">
    <name type="scientific">Ornithinimicrobium pratense</name>
    <dbReference type="NCBI Taxonomy" id="2593973"/>
    <lineage>
        <taxon>Bacteria</taxon>
        <taxon>Bacillati</taxon>
        <taxon>Actinomycetota</taxon>
        <taxon>Actinomycetes</taxon>
        <taxon>Micrococcales</taxon>
        <taxon>Ornithinimicrobiaceae</taxon>
        <taxon>Ornithinimicrobium</taxon>
    </lineage>
</organism>
<dbReference type="PANTHER" id="PTHR31435">
    <property type="entry name" value="PROTEIN NATD1"/>
    <property type="match status" value="1"/>
</dbReference>
<dbReference type="InterPro" id="IPR000182">
    <property type="entry name" value="GNAT_dom"/>
</dbReference>
<dbReference type="RefSeq" id="WP_158062187.1">
    <property type="nucleotide sequence ID" value="NZ_CP044427.1"/>
</dbReference>
<dbReference type="KEGG" id="serw:FY030_14165"/>
<evidence type="ECO:0000313" key="4">
    <source>
        <dbReference type="Proteomes" id="UP000326546"/>
    </source>
</evidence>
<name>A0A5J6V989_9MICO</name>
<evidence type="ECO:0000259" key="1">
    <source>
        <dbReference type="PROSITE" id="PS51186"/>
    </source>
</evidence>
<dbReference type="GO" id="GO:0016747">
    <property type="term" value="F:acyltransferase activity, transferring groups other than amino-acyl groups"/>
    <property type="evidence" value="ECO:0007669"/>
    <property type="project" value="InterPro"/>
</dbReference>
<keyword evidence="3" id="KW-0808">Transferase</keyword>